<name>A0A8J1UGF7_OWEFU</name>
<sequence>MAARGIRINEDNAEAIFADSGSESGSDIDDNDSDQNENLQNDKDQAIQVGGDQVVPDRPRRHAIPPDNGQYDWHLYDSTDPYEVNWIQEFNIPRRGGVLVNTDNFTPYDYFKIFYPDELLTKITDETNNYAFSHFDVPGGLDNFSPRSRLRQWELRNVFLVTEDESVPTIKTKIMDVICKEFDKRFNLFGDNLFRPHILARLLHPTYRQMIEKLMSKEQFSNLLLSLKEEMGETVASVDQVKPEPGLGEPSLKKIKTEENASRSKDCKEQILPQAGWNRDRAFFCWRAFVTQEELQVHIACADRATESCGVWGCEAYS</sequence>
<reference evidence="2" key="1">
    <citation type="submission" date="2022-03" db="EMBL/GenBank/DDBJ databases">
        <authorList>
            <person name="Martin C."/>
        </authorList>
    </citation>
    <scope>NUCLEOTIDE SEQUENCE</scope>
</reference>
<keyword evidence="3" id="KW-1185">Reference proteome</keyword>
<feature type="compositionally biased region" description="Acidic residues" evidence="1">
    <location>
        <begin position="26"/>
        <end position="35"/>
    </location>
</feature>
<dbReference type="Proteomes" id="UP000749559">
    <property type="component" value="Unassembled WGS sequence"/>
</dbReference>
<evidence type="ECO:0000256" key="1">
    <source>
        <dbReference type="SAM" id="MobiDB-lite"/>
    </source>
</evidence>
<evidence type="ECO:0000313" key="3">
    <source>
        <dbReference type="Proteomes" id="UP000749559"/>
    </source>
</evidence>
<evidence type="ECO:0000313" key="2">
    <source>
        <dbReference type="EMBL" id="CAH1788330.1"/>
    </source>
</evidence>
<gene>
    <name evidence="2" type="ORF">OFUS_LOCUS13882</name>
</gene>
<dbReference type="AlphaFoldDB" id="A0A8J1UGF7"/>
<dbReference type="EMBL" id="CAIIXF020000007">
    <property type="protein sequence ID" value="CAH1788330.1"/>
    <property type="molecule type" value="Genomic_DNA"/>
</dbReference>
<comment type="caution">
    <text evidence="2">The sequence shown here is derived from an EMBL/GenBank/DDBJ whole genome shotgun (WGS) entry which is preliminary data.</text>
</comment>
<protein>
    <submittedName>
        <fullName evidence="2">Uncharacterized protein</fullName>
    </submittedName>
</protein>
<organism evidence="2 3">
    <name type="scientific">Owenia fusiformis</name>
    <name type="common">Polychaete worm</name>
    <dbReference type="NCBI Taxonomy" id="6347"/>
    <lineage>
        <taxon>Eukaryota</taxon>
        <taxon>Metazoa</taxon>
        <taxon>Spiralia</taxon>
        <taxon>Lophotrochozoa</taxon>
        <taxon>Annelida</taxon>
        <taxon>Polychaeta</taxon>
        <taxon>Sedentaria</taxon>
        <taxon>Canalipalpata</taxon>
        <taxon>Sabellida</taxon>
        <taxon>Oweniida</taxon>
        <taxon>Oweniidae</taxon>
        <taxon>Owenia</taxon>
    </lineage>
</organism>
<proteinExistence type="predicted"/>
<accession>A0A8J1UGF7</accession>
<feature type="region of interest" description="Disordered" evidence="1">
    <location>
        <begin position="14"/>
        <end position="69"/>
    </location>
</feature>
<dbReference type="OrthoDB" id="6149368at2759"/>